<dbReference type="AlphaFoldDB" id="A0AAJ0HK28"/>
<name>A0AAJ0HK28_9PEZI</name>
<comment type="caution">
    <text evidence="2">The sequence shown here is derived from an EMBL/GenBank/DDBJ whole genome shotgun (WGS) entry which is preliminary data.</text>
</comment>
<gene>
    <name evidence="2" type="ORF">B0T25DRAFT_632201</name>
</gene>
<dbReference type="Pfam" id="PF06985">
    <property type="entry name" value="HET"/>
    <property type="match status" value="1"/>
</dbReference>
<evidence type="ECO:0000313" key="3">
    <source>
        <dbReference type="Proteomes" id="UP001275084"/>
    </source>
</evidence>
<organism evidence="2 3">
    <name type="scientific">Lasiosphaeria hispida</name>
    <dbReference type="NCBI Taxonomy" id="260671"/>
    <lineage>
        <taxon>Eukaryota</taxon>
        <taxon>Fungi</taxon>
        <taxon>Dikarya</taxon>
        <taxon>Ascomycota</taxon>
        <taxon>Pezizomycotina</taxon>
        <taxon>Sordariomycetes</taxon>
        <taxon>Sordariomycetidae</taxon>
        <taxon>Sordariales</taxon>
        <taxon>Lasiosphaeriaceae</taxon>
        <taxon>Lasiosphaeria</taxon>
    </lineage>
</organism>
<proteinExistence type="predicted"/>
<dbReference type="Proteomes" id="UP001275084">
    <property type="component" value="Unassembled WGS sequence"/>
</dbReference>
<sequence>MTGYYRFTHANTGICNTFSWCHTAASNRTDQFGGRSPEDVEAFFQGWLYFGVLFEFLSIGGVSATTGEFLDPSKRFVSTRNLPSKLRKWNGAYSKADIQRVEWIQCASGILGELSQFLLRYSNEGVESARIKCPVSDKVYLSMLVLCYTLGSSGMPERLLNLPQLPVSTLLRRRIETAGWCPMDIARAMRDMSVDGHYYMAAYSKPLGPSSHPGCTEVSCFAAYVDEDTYVTKHTDECGRPPGRDDEHVKIDVGSVIRILRDGGFPVVYWDASENRIHVDEFNADAKRKPVYVAISHVWADGIGNPNGNSLPRCQLVQLQRLVNNLASDINHDQFPIRFWIDTLCIPVAKELKEYRILSIRRMESIYQSSVAVLVVESLMKSVRWEDTEYEKSLRIYFSSWNKRLWTFQEGFLASKLMLQFADRSVSHRENINFYDEKNKSIKQGHCVTFPYKATTSVMSEFVVLRDFVMKGLFGNDDYQALPIIISRIQHRTSSKLSDQAICACAILGKDPGFLFEASRDEHSIELQGDALEEGRMEAFLRMVGRFFPRIIFSTWPRLKRDGFGWGPRSLIGIPTDAMLPDVEGEAAVLTESRGLLVRFSGITVSRPIRFPDLTRVTFHLPQRQHGSKDTVQLKLEIPPDQNPLSGHDADQNRHHHFAVIFSYPLNAFAEARRGPGTSAMKSNFHSLPRRRAVVGTVRDVGGRDAASGLVKPIQIRHCCVADVAVLNPWVLDRVSTAGVDLSSLPVAGQNAAAESESAGTEKGIQAHGVKMVDEAVVAGEDVDDIACMWLDDRAQWLVM</sequence>
<protein>
    <recommendedName>
        <fullName evidence="1">Heterokaryon incompatibility domain-containing protein</fullName>
    </recommendedName>
</protein>
<keyword evidence="3" id="KW-1185">Reference proteome</keyword>
<reference evidence="2" key="2">
    <citation type="submission" date="2023-06" db="EMBL/GenBank/DDBJ databases">
        <authorList>
            <consortium name="Lawrence Berkeley National Laboratory"/>
            <person name="Haridas S."/>
            <person name="Hensen N."/>
            <person name="Bonometti L."/>
            <person name="Westerberg I."/>
            <person name="Brannstrom I.O."/>
            <person name="Guillou S."/>
            <person name="Cros-Aarteil S."/>
            <person name="Calhoun S."/>
            <person name="Kuo A."/>
            <person name="Mondo S."/>
            <person name="Pangilinan J."/>
            <person name="Riley R."/>
            <person name="Labutti K."/>
            <person name="Andreopoulos B."/>
            <person name="Lipzen A."/>
            <person name="Chen C."/>
            <person name="Yanf M."/>
            <person name="Daum C."/>
            <person name="Ng V."/>
            <person name="Clum A."/>
            <person name="Steindorff A."/>
            <person name="Ohm R."/>
            <person name="Martin F."/>
            <person name="Silar P."/>
            <person name="Natvig D."/>
            <person name="Lalanne C."/>
            <person name="Gautier V."/>
            <person name="Ament-Velasquez S.L."/>
            <person name="Kruys A."/>
            <person name="Hutchinson M.I."/>
            <person name="Powell A.J."/>
            <person name="Barry K."/>
            <person name="Miller A.N."/>
            <person name="Grigoriev I.V."/>
            <person name="Debuchy R."/>
            <person name="Gladieux P."/>
            <person name="Thoren M.H."/>
            <person name="Johannesson H."/>
        </authorList>
    </citation>
    <scope>NUCLEOTIDE SEQUENCE</scope>
    <source>
        <strain evidence="2">CBS 955.72</strain>
    </source>
</reference>
<evidence type="ECO:0000259" key="1">
    <source>
        <dbReference type="Pfam" id="PF06985"/>
    </source>
</evidence>
<dbReference type="PANTHER" id="PTHR39596">
    <property type="match status" value="1"/>
</dbReference>
<evidence type="ECO:0000313" key="2">
    <source>
        <dbReference type="EMBL" id="KAK3353865.1"/>
    </source>
</evidence>
<dbReference type="EMBL" id="JAUIQD010000004">
    <property type="protein sequence ID" value="KAK3353865.1"/>
    <property type="molecule type" value="Genomic_DNA"/>
</dbReference>
<feature type="domain" description="Heterokaryon incompatibility" evidence="1">
    <location>
        <begin position="292"/>
        <end position="376"/>
    </location>
</feature>
<reference evidence="2" key="1">
    <citation type="journal article" date="2023" name="Mol. Phylogenet. Evol.">
        <title>Genome-scale phylogeny and comparative genomics of the fungal order Sordariales.</title>
        <authorList>
            <person name="Hensen N."/>
            <person name="Bonometti L."/>
            <person name="Westerberg I."/>
            <person name="Brannstrom I.O."/>
            <person name="Guillou S."/>
            <person name="Cros-Aarteil S."/>
            <person name="Calhoun S."/>
            <person name="Haridas S."/>
            <person name="Kuo A."/>
            <person name="Mondo S."/>
            <person name="Pangilinan J."/>
            <person name="Riley R."/>
            <person name="LaButti K."/>
            <person name="Andreopoulos B."/>
            <person name="Lipzen A."/>
            <person name="Chen C."/>
            <person name="Yan M."/>
            <person name="Daum C."/>
            <person name="Ng V."/>
            <person name="Clum A."/>
            <person name="Steindorff A."/>
            <person name="Ohm R.A."/>
            <person name="Martin F."/>
            <person name="Silar P."/>
            <person name="Natvig D.O."/>
            <person name="Lalanne C."/>
            <person name="Gautier V."/>
            <person name="Ament-Velasquez S.L."/>
            <person name="Kruys A."/>
            <person name="Hutchinson M.I."/>
            <person name="Powell A.J."/>
            <person name="Barry K."/>
            <person name="Miller A.N."/>
            <person name="Grigoriev I.V."/>
            <person name="Debuchy R."/>
            <person name="Gladieux P."/>
            <person name="Hiltunen Thoren M."/>
            <person name="Johannesson H."/>
        </authorList>
    </citation>
    <scope>NUCLEOTIDE SEQUENCE</scope>
    <source>
        <strain evidence="2">CBS 955.72</strain>
    </source>
</reference>
<accession>A0AAJ0HK28</accession>
<dbReference type="InterPro" id="IPR010730">
    <property type="entry name" value="HET"/>
</dbReference>
<dbReference type="PANTHER" id="PTHR39596:SF3">
    <property type="entry name" value="HETEROKARYON INCOMPATIBILITY DOMAIN-CONTAINING PROTEIN"/>
    <property type="match status" value="1"/>
</dbReference>